<proteinExistence type="predicted"/>
<evidence type="ECO:0000256" key="2">
    <source>
        <dbReference type="SAM" id="Phobius"/>
    </source>
</evidence>
<keyword evidence="4" id="KW-1185">Reference proteome</keyword>
<comment type="caution">
    <text evidence="3">The sequence shown here is derived from an EMBL/GenBank/DDBJ whole genome shotgun (WGS) entry which is preliminary data.</text>
</comment>
<accession>A0AAD8Y4R1</accession>
<feature type="region of interest" description="Disordered" evidence="1">
    <location>
        <begin position="73"/>
        <end position="120"/>
    </location>
</feature>
<reference evidence="3" key="1">
    <citation type="submission" date="2023-06" db="EMBL/GenBank/DDBJ databases">
        <title>Survivors Of The Sea: Transcriptome response of Skeletonema marinoi to long-term dormancy.</title>
        <authorList>
            <person name="Pinder M.I.M."/>
            <person name="Kourtchenko O."/>
            <person name="Robertson E.K."/>
            <person name="Larsson T."/>
            <person name="Maumus F."/>
            <person name="Osuna-Cruz C.M."/>
            <person name="Vancaester E."/>
            <person name="Stenow R."/>
            <person name="Vandepoele K."/>
            <person name="Ploug H."/>
            <person name="Bruchert V."/>
            <person name="Godhe A."/>
            <person name="Topel M."/>
        </authorList>
    </citation>
    <scope>NUCLEOTIDE SEQUENCE</scope>
    <source>
        <strain evidence="3">R05AC</strain>
    </source>
</reference>
<feature type="region of interest" description="Disordered" evidence="1">
    <location>
        <begin position="1"/>
        <end position="57"/>
    </location>
</feature>
<dbReference type="AlphaFoldDB" id="A0AAD8Y4R1"/>
<feature type="compositionally biased region" description="Polar residues" evidence="1">
    <location>
        <begin position="38"/>
        <end position="51"/>
    </location>
</feature>
<dbReference type="Proteomes" id="UP001224775">
    <property type="component" value="Unassembled WGS sequence"/>
</dbReference>
<keyword evidence="2" id="KW-0472">Membrane</keyword>
<feature type="transmembrane region" description="Helical" evidence="2">
    <location>
        <begin position="243"/>
        <end position="266"/>
    </location>
</feature>
<protein>
    <submittedName>
        <fullName evidence="3">Uncharacterized protein</fullName>
    </submittedName>
</protein>
<organism evidence="3 4">
    <name type="scientific">Skeletonema marinoi</name>
    <dbReference type="NCBI Taxonomy" id="267567"/>
    <lineage>
        <taxon>Eukaryota</taxon>
        <taxon>Sar</taxon>
        <taxon>Stramenopiles</taxon>
        <taxon>Ochrophyta</taxon>
        <taxon>Bacillariophyta</taxon>
        <taxon>Coscinodiscophyceae</taxon>
        <taxon>Thalassiosirophycidae</taxon>
        <taxon>Thalassiosirales</taxon>
        <taxon>Skeletonemataceae</taxon>
        <taxon>Skeletonema</taxon>
        <taxon>Skeletonema marinoi-dohrnii complex</taxon>
    </lineage>
</organism>
<gene>
    <name evidence="3" type="ORF">QTG54_009445</name>
</gene>
<keyword evidence="2" id="KW-1133">Transmembrane helix</keyword>
<evidence type="ECO:0000256" key="1">
    <source>
        <dbReference type="SAM" id="MobiDB-lite"/>
    </source>
</evidence>
<name>A0AAD8Y4R1_9STRA</name>
<sequence length="290" mass="32401">MLGDDDNDNSERLIPAGTEDSAAIGADEIKRLKRKSLKASTANNNGSVAQSQPQIQRAPPAIPAAVIPVAAVPAASTRQQPQQQQMQRSQQQQQQQRQKQSTAARRKAGPNARQAQLQQQLATNDDEESYVYEPKKGHNLFFLFCDTKRAVLILSSFDFFILALSMTRNWRTAQANGIGFDMSNEFTKNFVTQACALFIDIATIVGALWYSTMIVLVGFLFKCYQLVVSSMSAAQNWQNDTEFIASILVLAGLNVFFLYAAGAFMWETHRGILTKENYQRREKYSCCCEC</sequence>
<evidence type="ECO:0000313" key="3">
    <source>
        <dbReference type="EMBL" id="KAK1739686.1"/>
    </source>
</evidence>
<dbReference type="EMBL" id="JATAAI010000017">
    <property type="protein sequence ID" value="KAK1739686.1"/>
    <property type="molecule type" value="Genomic_DNA"/>
</dbReference>
<feature type="compositionally biased region" description="Low complexity" evidence="1">
    <location>
        <begin position="73"/>
        <end position="103"/>
    </location>
</feature>
<feature type="transmembrane region" description="Helical" evidence="2">
    <location>
        <begin position="217"/>
        <end position="237"/>
    </location>
</feature>
<evidence type="ECO:0000313" key="4">
    <source>
        <dbReference type="Proteomes" id="UP001224775"/>
    </source>
</evidence>
<keyword evidence="2" id="KW-0812">Transmembrane</keyword>